<dbReference type="Proteomes" id="UP000660454">
    <property type="component" value="Unassembled WGS sequence"/>
</dbReference>
<evidence type="ECO:0000313" key="3">
    <source>
        <dbReference type="Proteomes" id="UP000660454"/>
    </source>
</evidence>
<proteinExistence type="predicted"/>
<name>A0ABQ4GGY7_9ACTN</name>
<feature type="region of interest" description="Disordered" evidence="1">
    <location>
        <begin position="1"/>
        <end position="20"/>
    </location>
</feature>
<reference evidence="2 3" key="1">
    <citation type="submission" date="2021-01" db="EMBL/GenBank/DDBJ databases">
        <title>Whole genome shotgun sequence of Microbispora siamensis NBRC 104113.</title>
        <authorList>
            <person name="Komaki H."/>
            <person name="Tamura T."/>
        </authorList>
    </citation>
    <scope>NUCLEOTIDE SEQUENCE [LARGE SCALE GENOMIC DNA]</scope>
    <source>
        <strain evidence="2 3">NBRC 104113</strain>
    </source>
</reference>
<evidence type="ECO:0000256" key="1">
    <source>
        <dbReference type="SAM" id="MobiDB-lite"/>
    </source>
</evidence>
<dbReference type="EMBL" id="BOOF01000005">
    <property type="protein sequence ID" value="GIH60659.1"/>
    <property type="molecule type" value="Genomic_DNA"/>
</dbReference>
<protein>
    <submittedName>
        <fullName evidence="2">Uncharacterized protein</fullName>
    </submittedName>
</protein>
<gene>
    <name evidence="2" type="ORF">Msi02_14760</name>
</gene>
<organism evidence="2 3">
    <name type="scientific">Microbispora siamensis</name>
    <dbReference type="NCBI Taxonomy" id="564413"/>
    <lineage>
        <taxon>Bacteria</taxon>
        <taxon>Bacillati</taxon>
        <taxon>Actinomycetota</taxon>
        <taxon>Actinomycetes</taxon>
        <taxon>Streptosporangiales</taxon>
        <taxon>Streptosporangiaceae</taxon>
        <taxon>Microbispora</taxon>
    </lineage>
</organism>
<comment type="caution">
    <text evidence="2">The sequence shown here is derived from an EMBL/GenBank/DDBJ whole genome shotgun (WGS) entry which is preliminary data.</text>
</comment>
<evidence type="ECO:0000313" key="2">
    <source>
        <dbReference type="EMBL" id="GIH60659.1"/>
    </source>
</evidence>
<accession>A0ABQ4GGY7</accession>
<sequence length="118" mass="12088">MSSISATSAVRKASTSRNVSTARCLAGRSWSGPEAVIRYSAALPGSWARSTTALATCSAVRMGCIPSARVPGATPWRAAYAATAAEPRAVAGVSCGYSATSRMPSPARLDSSAAYRLM</sequence>
<keyword evidence="3" id="KW-1185">Reference proteome</keyword>